<dbReference type="EMBL" id="CASHTH010003489">
    <property type="protein sequence ID" value="CAI8045641.1"/>
    <property type="molecule type" value="Genomic_DNA"/>
</dbReference>
<gene>
    <name evidence="1" type="ORF">GBAR_LOCUS25249</name>
</gene>
<evidence type="ECO:0000313" key="1">
    <source>
        <dbReference type="EMBL" id="CAI8045641.1"/>
    </source>
</evidence>
<proteinExistence type="predicted"/>
<comment type="caution">
    <text evidence="1">The sequence shown here is derived from an EMBL/GenBank/DDBJ whole genome shotgun (WGS) entry which is preliminary data.</text>
</comment>
<accession>A0AA35XAS2</accession>
<dbReference type="Proteomes" id="UP001174909">
    <property type="component" value="Unassembled WGS sequence"/>
</dbReference>
<evidence type="ECO:0000313" key="2">
    <source>
        <dbReference type="Proteomes" id="UP001174909"/>
    </source>
</evidence>
<dbReference type="AlphaFoldDB" id="A0AA35XAS2"/>
<keyword evidence="2" id="KW-1185">Reference proteome</keyword>
<name>A0AA35XAS2_GEOBA</name>
<reference evidence="1" key="1">
    <citation type="submission" date="2023-03" db="EMBL/GenBank/DDBJ databases">
        <authorList>
            <person name="Steffen K."/>
            <person name="Cardenas P."/>
        </authorList>
    </citation>
    <scope>NUCLEOTIDE SEQUENCE</scope>
</reference>
<organism evidence="1 2">
    <name type="scientific">Geodia barretti</name>
    <name type="common">Barrett's horny sponge</name>
    <dbReference type="NCBI Taxonomy" id="519541"/>
    <lineage>
        <taxon>Eukaryota</taxon>
        <taxon>Metazoa</taxon>
        <taxon>Porifera</taxon>
        <taxon>Demospongiae</taxon>
        <taxon>Heteroscleromorpha</taxon>
        <taxon>Tetractinellida</taxon>
        <taxon>Astrophorina</taxon>
        <taxon>Geodiidae</taxon>
        <taxon>Geodia</taxon>
    </lineage>
</organism>
<sequence length="97" mass="11320">MLLIPYYFCAVVGHILKIMVPVRSKFTKYFSKFTLGWQQIPLVMRWFPPTTVTSTLASWTYSLTVEPHGCITCFLAILVMNSKALLRSRYAKQLLWR</sequence>
<protein>
    <submittedName>
        <fullName evidence="1">Uncharacterized protein</fullName>
    </submittedName>
</protein>